<comment type="caution">
    <text evidence="9">Lacks conserved residue(s) required for the propagation of feature annotation.</text>
</comment>
<evidence type="ECO:0000256" key="3">
    <source>
        <dbReference type="ARBA" id="ARBA00022670"/>
    </source>
</evidence>
<keyword evidence="7 9" id="KW-1133">Transmembrane helix</keyword>
<keyword evidence="4 9" id="KW-0812">Transmembrane</keyword>
<dbReference type="PANTHER" id="PTHR33695">
    <property type="entry name" value="LIPOPROTEIN SIGNAL PEPTIDASE"/>
    <property type="match status" value="1"/>
</dbReference>
<dbReference type="PRINTS" id="PR00781">
    <property type="entry name" value="LIPOSIGPTASE"/>
</dbReference>
<dbReference type="PANTHER" id="PTHR33695:SF1">
    <property type="entry name" value="LIPOPROTEIN SIGNAL PEPTIDASE"/>
    <property type="match status" value="1"/>
</dbReference>
<evidence type="ECO:0000256" key="6">
    <source>
        <dbReference type="ARBA" id="ARBA00022801"/>
    </source>
</evidence>
<evidence type="ECO:0000256" key="2">
    <source>
        <dbReference type="ARBA" id="ARBA00022475"/>
    </source>
</evidence>
<dbReference type="Proteomes" id="UP000295184">
    <property type="component" value="Unassembled WGS sequence"/>
</dbReference>
<dbReference type="NCBIfam" id="TIGR00077">
    <property type="entry name" value="lspA"/>
    <property type="match status" value="1"/>
</dbReference>
<sequence length="165" mass="17983">MTTVLITAVVVALLVILDQAVKLWATAVLAPVGAMPLIPGVVELRYYLNDGAAFSSFSGQQIFLIAFTSVAMLAIAAYLLIKRPARKLEYWAWVLVLAGGIGNWIDRVFNHQVVDYINFLFIRFAIFNLADVLVCTGIGLLVLNLILEELAAKKKASGEKTDGTI</sequence>
<keyword evidence="8 9" id="KW-0472">Membrane</keyword>
<evidence type="ECO:0000313" key="11">
    <source>
        <dbReference type="EMBL" id="TCL58709.1"/>
    </source>
</evidence>
<proteinExistence type="inferred from homology"/>
<dbReference type="UniPathway" id="UPA00665"/>
<comment type="caution">
    <text evidence="11">The sequence shown here is derived from an EMBL/GenBank/DDBJ whole genome shotgun (WGS) entry which is preliminary data.</text>
</comment>
<comment type="function">
    <text evidence="9">This protein specifically catalyzes the removal of signal peptides from prolipoproteins.</text>
</comment>
<comment type="pathway">
    <text evidence="9">Protein modification; lipoprotein biosynthesis (signal peptide cleavage).</text>
</comment>
<feature type="transmembrane region" description="Helical" evidence="9">
    <location>
        <begin position="125"/>
        <end position="147"/>
    </location>
</feature>
<dbReference type="GO" id="GO:0004190">
    <property type="term" value="F:aspartic-type endopeptidase activity"/>
    <property type="evidence" value="ECO:0007669"/>
    <property type="project" value="UniProtKB-UniRule"/>
</dbReference>
<evidence type="ECO:0000256" key="4">
    <source>
        <dbReference type="ARBA" id="ARBA00022692"/>
    </source>
</evidence>
<keyword evidence="5 9" id="KW-0064">Aspartyl protease</keyword>
<dbReference type="InterPro" id="IPR001872">
    <property type="entry name" value="Peptidase_A8"/>
</dbReference>
<gene>
    <name evidence="9" type="primary">lspA</name>
    <name evidence="11" type="ORF">EDD77_10764</name>
</gene>
<comment type="catalytic activity">
    <reaction evidence="9">
        <text>Release of signal peptides from bacterial membrane prolipoproteins. Hydrolyzes -Xaa-Yaa-Zaa-|-(S,diacylglyceryl)Cys-, in which Xaa is hydrophobic (preferably Leu), and Yaa (Ala or Ser) and Zaa (Gly or Ala) have small, neutral side chains.</text>
        <dbReference type="EC" id="3.4.23.36"/>
    </reaction>
</comment>
<evidence type="ECO:0000313" key="12">
    <source>
        <dbReference type="Proteomes" id="UP000295184"/>
    </source>
</evidence>
<dbReference type="GO" id="GO:0005886">
    <property type="term" value="C:plasma membrane"/>
    <property type="evidence" value="ECO:0007669"/>
    <property type="project" value="UniProtKB-SubCell"/>
</dbReference>
<evidence type="ECO:0000256" key="8">
    <source>
        <dbReference type="ARBA" id="ARBA00023136"/>
    </source>
</evidence>
<evidence type="ECO:0000256" key="7">
    <source>
        <dbReference type="ARBA" id="ARBA00022989"/>
    </source>
</evidence>
<evidence type="ECO:0000256" key="1">
    <source>
        <dbReference type="ARBA" id="ARBA00006139"/>
    </source>
</evidence>
<dbReference type="GO" id="GO:0006508">
    <property type="term" value="P:proteolysis"/>
    <property type="evidence" value="ECO:0007669"/>
    <property type="project" value="UniProtKB-KW"/>
</dbReference>
<dbReference type="HAMAP" id="MF_00161">
    <property type="entry name" value="LspA"/>
    <property type="match status" value="1"/>
</dbReference>
<evidence type="ECO:0000256" key="9">
    <source>
        <dbReference type="HAMAP-Rule" id="MF_00161"/>
    </source>
</evidence>
<dbReference type="AlphaFoldDB" id="A0A4R1R0B8"/>
<dbReference type="RefSeq" id="WP_058962943.1">
    <property type="nucleotide sequence ID" value="NZ_CABKVM010000012.1"/>
</dbReference>
<reference evidence="11 12" key="1">
    <citation type="submission" date="2019-03" db="EMBL/GenBank/DDBJ databases">
        <title>Genomic Encyclopedia of Type Strains, Phase IV (KMG-IV): sequencing the most valuable type-strain genomes for metagenomic binning, comparative biology and taxonomic classification.</title>
        <authorList>
            <person name="Goeker M."/>
        </authorList>
    </citation>
    <scope>NUCLEOTIDE SEQUENCE [LARGE SCALE GENOMIC DNA]</scope>
    <source>
        <strain evidence="11 12">DSM 100451</strain>
    </source>
</reference>
<keyword evidence="2 9" id="KW-1003">Cell membrane</keyword>
<feature type="active site" evidence="9">
    <location>
        <position position="131"/>
    </location>
</feature>
<comment type="similarity">
    <text evidence="1 9 10">Belongs to the peptidase A8 family.</text>
</comment>
<evidence type="ECO:0000256" key="5">
    <source>
        <dbReference type="ARBA" id="ARBA00022750"/>
    </source>
</evidence>
<dbReference type="GeneID" id="97380293"/>
<keyword evidence="6 9" id="KW-0378">Hydrolase</keyword>
<comment type="subcellular location">
    <subcellularLocation>
        <location evidence="9">Cell membrane</location>
        <topology evidence="9">Multi-pass membrane protein</topology>
    </subcellularLocation>
</comment>
<feature type="transmembrane region" description="Helical" evidence="9">
    <location>
        <begin position="88"/>
        <end position="105"/>
    </location>
</feature>
<dbReference type="STRING" id="1650663.GCA_001486665_00421"/>
<name>A0A4R1R0B8_9FIRM</name>
<feature type="active site" evidence="9">
    <location>
        <position position="115"/>
    </location>
</feature>
<dbReference type="OrthoDB" id="9810259at2"/>
<evidence type="ECO:0000256" key="10">
    <source>
        <dbReference type="RuleBase" id="RU004181"/>
    </source>
</evidence>
<accession>A0A4R1R0B8</accession>
<organism evidence="11 12">
    <name type="scientific">Allofournierella massiliensis</name>
    <dbReference type="NCBI Taxonomy" id="1650663"/>
    <lineage>
        <taxon>Bacteria</taxon>
        <taxon>Bacillati</taxon>
        <taxon>Bacillota</taxon>
        <taxon>Clostridia</taxon>
        <taxon>Eubacteriales</taxon>
        <taxon>Oscillospiraceae</taxon>
        <taxon>Allofournierella</taxon>
    </lineage>
</organism>
<dbReference type="EC" id="3.4.23.36" evidence="9"/>
<feature type="transmembrane region" description="Helical" evidence="9">
    <location>
        <begin position="62"/>
        <end position="81"/>
    </location>
</feature>
<protein>
    <recommendedName>
        <fullName evidence="9">Lipoprotein signal peptidase</fullName>
        <ecNumber evidence="9">3.4.23.36</ecNumber>
    </recommendedName>
    <alternativeName>
        <fullName evidence="9">Prolipoprotein signal peptidase</fullName>
    </alternativeName>
    <alternativeName>
        <fullName evidence="9">Signal peptidase II</fullName>
        <shortName evidence="9">SPase II</shortName>
    </alternativeName>
</protein>
<dbReference type="EMBL" id="SLUM01000007">
    <property type="protein sequence ID" value="TCL58709.1"/>
    <property type="molecule type" value="Genomic_DNA"/>
</dbReference>
<keyword evidence="3 9" id="KW-0645">Protease</keyword>
<dbReference type="Pfam" id="PF01252">
    <property type="entry name" value="Peptidase_A8"/>
    <property type="match status" value="1"/>
</dbReference>